<protein>
    <submittedName>
        <fullName evidence="3">Tetratricopeptide repeat protein</fullName>
    </submittedName>
</protein>
<keyword evidence="1" id="KW-0677">Repeat</keyword>
<dbReference type="RefSeq" id="WP_346195908.1">
    <property type="nucleotide sequence ID" value="NZ_JBDJHV010000030.1"/>
</dbReference>
<evidence type="ECO:0000313" key="3">
    <source>
        <dbReference type="EMBL" id="MEO3955167.1"/>
    </source>
</evidence>
<dbReference type="PANTHER" id="PTHR46430">
    <property type="entry name" value="PROTEIN SKT5-RELATED"/>
    <property type="match status" value="1"/>
</dbReference>
<evidence type="ECO:0000313" key="4">
    <source>
        <dbReference type="Proteomes" id="UP001438292"/>
    </source>
</evidence>
<dbReference type="PANTHER" id="PTHR46430:SF1">
    <property type="entry name" value="CHITIN SYNTHASE REGULATOR SKT5-RELATED"/>
    <property type="match status" value="1"/>
</dbReference>
<comment type="caution">
    <text evidence="3">The sequence shown here is derived from an EMBL/GenBank/DDBJ whole genome shotgun (WGS) entry which is preliminary data.</text>
</comment>
<feature type="signal peptide" evidence="2">
    <location>
        <begin position="1"/>
        <end position="18"/>
    </location>
</feature>
<keyword evidence="4" id="KW-1185">Reference proteome</keyword>
<name>A0ABV0H5U2_9NEIS</name>
<reference evidence="3 4" key="1">
    <citation type="submission" date="2024-05" db="EMBL/GenBank/DDBJ databases">
        <authorList>
            <person name="De Oliveira J.P."/>
            <person name="Noriler S.A."/>
            <person name="De Oliveira A.G."/>
            <person name="Sipoli D.S."/>
        </authorList>
    </citation>
    <scope>NUCLEOTIDE SEQUENCE [LARGE SCALE GENOMIC DNA]</scope>
    <source>
        <strain evidence="3 4">LABIM186</strain>
    </source>
</reference>
<evidence type="ECO:0000256" key="2">
    <source>
        <dbReference type="SAM" id="SignalP"/>
    </source>
</evidence>
<keyword evidence="2" id="KW-0732">Signal</keyword>
<gene>
    <name evidence="3" type="ORF">ABH309_11910</name>
</gene>
<dbReference type="Proteomes" id="UP001438292">
    <property type="component" value="Unassembled WGS sequence"/>
</dbReference>
<dbReference type="SMART" id="SM00671">
    <property type="entry name" value="SEL1"/>
    <property type="match status" value="4"/>
</dbReference>
<dbReference type="InterPro" id="IPR006597">
    <property type="entry name" value="Sel1-like"/>
</dbReference>
<dbReference type="EMBL" id="JBDQQU010000011">
    <property type="protein sequence ID" value="MEO3955167.1"/>
    <property type="molecule type" value="Genomic_DNA"/>
</dbReference>
<feature type="chain" id="PRO_5047064455" evidence="2">
    <location>
        <begin position="19"/>
        <end position="221"/>
    </location>
</feature>
<sequence>MRSGILLALLLAALSAGAEEPEVPGWREYQAGHQAAARIAFWQAARNGDRVAAFDLAMMDWKGEAGAVDKARAVYWLKRSAELGLDRAQHALGLLAERGDGVPKSLAEATRWFQLSARQGYLPAQIDLATQYFLGRGAPQDDRLAAYWYEEAAKQGDAGAQYLIASMYEHGQGVKRDIPAAIRWYARAGAQGDIGARVKALDLAKRESARRAQSASSGSFK</sequence>
<dbReference type="Gene3D" id="1.25.40.10">
    <property type="entry name" value="Tetratricopeptide repeat domain"/>
    <property type="match status" value="1"/>
</dbReference>
<dbReference type="Pfam" id="PF08238">
    <property type="entry name" value="Sel1"/>
    <property type="match status" value="4"/>
</dbReference>
<accession>A0ABV0H5U2</accession>
<dbReference type="InterPro" id="IPR011990">
    <property type="entry name" value="TPR-like_helical_dom_sf"/>
</dbReference>
<dbReference type="SUPFAM" id="SSF81901">
    <property type="entry name" value="HCP-like"/>
    <property type="match status" value="1"/>
</dbReference>
<dbReference type="InterPro" id="IPR051726">
    <property type="entry name" value="Chitin_Synth_Reg"/>
</dbReference>
<proteinExistence type="predicted"/>
<evidence type="ECO:0000256" key="1">
    <source>
        <dbReference type="ARBA" id="ARBA00022737"/>
    </source>
</evidence>
<organism evidence="3 4">
    <name type="scientific">Chromobacterium piscinae</name>
    <dbReference type="NCBI Taxonomy" id="686831"/>
    <lineage>
        <taxon>Bacteria</taxon>
        <taxon>Pseudomonadati</taxon>
        <taxon>Pseudomonadota</taxon>
        <taxon>Betaproteobacteria</taxon>
        <taxon>Neisseriales</taxon>
        <taxon>Chromobacteriaceae</taxon>
        <taxon>Chromobacterium</taxon>
    </lineage>
</organism>